<keyword evidence="4 6" id="KW-0732">Signal</keyword>
<evidence type="ECO:0000256" key="6">
    <source>
        <dbReference type="SAM" id="SignalP"/>
    </source>
</evidence>
<dbReference type="GO" id="GO:0005773">
    <property type="term" value="C:vacuole"/>
    <property type="evidence" value="ECO:0007669"/>
    <property type="project" value="UniProtKB-SubCell"/>
</dbReference>
<dbReference type="AlphaFoldDB" id="A0A2C9VNR6"/>
<organism evidence="8 9">
    <name type="scientific">Manihot esculenta</name>
    <name type="common">Cassava</name>
    <name type="synonym">Jatropha manihot</name>
    <dbReference type="NCBI Taxonomy" id="3983"/>
    <lineage>
        <taxon>Eukaryota</taxon>
        <taxon>Viridiplantae</taxon>
        <taxon>Streptophyta</taxon>
        <taxon>Embryophyta</taxon>
        <taxon>Tracheophyta</taxon>
        <taxon>Spermatophyta</taxon>
        <taxon>Magnoliopsida</taxon>
        <taxon>eudicotyledons</taxon>
        <taxon>Gunneridae</taxon>
        <taxon>Pentapetalae</taxon>
        <taxon>rosids</taxon>
        <taxon>fabids</taxon>
        <taxon>Malpighiales</taxon>
        <taxon>Euphorbiaceae</taxon>
        <taxon>Crotonoideae</taxon>
        <taxon>Manihoteae</taxon>
        <taxon>Manihot</taxon>
    </lineage>
</organism>
<reference evidence="9" key="1">
    <citation type="journal article" date="2016" name="Nat. Biotechnol.">
        <title>Sequencing wild and cultivated cassava and related species reveals extensive interspecific hybridization and genetic diversity.</title>
        <authorList>
            <person name="Bredeson J.V."/>
            <person name="Lyons J.B."/>
            <person name="Prochnik S.E."/>
            <person name="Wu G.A."/>
            <person name="Ha C.M."/>
            <person name="Edsinger-Gonzales E."/>
            <person name="Grimwood J."/>
            <person name="Schmutz J."/>
            <person name="Rabbi I.Y."/>
            <person name="Egesi C."/>
            <person name="Nauluvula P."/>
            <person name="Lebot V."/>
            <person name="Ndunguru J."/>
            <person name="Mkamilo G."/>
            <person name="Bart R.S."/>
            <person name="Setter T.L."/>
            <person name="Gleadow R.M."/>
            <person name="Kulakow P."/>
            <person name="Ferguson M.E."/>
            <person name="Rounsley S."/>
            <person name="Rokhsar D.S."/>
        </authorList>
    </citation>
    <scope>NUCLEOTIDE SEQUENCE [LARGE SCALE GENOMIC DNA]</scope>
    <source>
        <strain evidence="9">cv. AM560-2</strain>
    </source>
</reference>
<dbReference type="InterPro" id="IPR018119">
    <property type="entry name" value="Strictosidine_synth_cons-reg"/>
</dbReference>
<dbReference type="Gene3D" id="2.120.10.30">
    <property type="entry name" value="TolB, C-terminal domain"/>
    <property type="match status" value="1"/>
</dbReference>
<feature type="chain" id="PRO_5012926055" description="Strictosidine synthase conserved region domain-containing protein" evidence="6">
    <location>
        <begin position="25"/>
        <end position="347"/>
    </location>
</feature>
<evidence type="ECO:0000256" key="1">
    <source>
        <dbReference type="ARBA" id="ARBA00004116"/>
    </source>
</evidence>
<evidence type="ECO:0000256" key="5">
    <source>
        <dbReference type="ARBA" id="ARBA00023180"/>
    </source>
</evidence>
<dbReference type="SUPFAM" id="SSF63829">
    <property type="entry name" value="Calcium-dependent phosphotriesterase"/>
    <property type="match status" value="1"/>
</dbReference>
<dbReference type="Proteomes" id="UP000091857">
    <property type="component" value="Chromosome 6"/>
</dbReference>
<sequence>MDNLLATTFLSCFFFFFVISSAEGHKLLSGKMRSEDDLKSYSQLDLPGVVGPESIAFDCNGKGPYVGVSDGRILKWQELGWAEFAVSSSNRDRKACDGSTDPDKEPICGRPLGLKFNPATCDLYIADAYYGLLVVGPKGGVPTQLATSAEGVPFRFTNGLDIDPRTGVVYFTDSSIYFQRRVYILAIISSDKSGRLLKYDPRSKKVTVLFRGLAFPNGVALSKDNSFIVVAESGRSRILKFVLVNSEIHSPGEVFAELGRLPDNIKRNENGEFWVALNTGRGRIQRMGGEWFVNDPVGIKFSEDGKIVRALDGNGGKILDSVSEVEEHYGRLWLGSAVQPYVGCMKN</sequence>
<dbReference type="InterPro" id="IPR011042">
    <property type="entry name" value="6-blade_b-propeller_TolB-like"/>
</dbReference>
<proteinExistence type="inferred from homology"/>
<keyword evidence="3" id="KW-0926">Vacuole</keyword>
<dbReference type="FunFam" id="2.120.10.30:FF:000032">
    <property type="entry name" value="Protein STRICTOSIDINE SYNTHASE-LIKE 13"/>
    <property type="match status" value="1"/>
</dbReference>
<evidence type="ECO:0000256" key="2">
    <source>
        <dbReference type="ARBA" id="ARBA00009191"/>
    </source>
</evidence>
<keyword evidence="5" id="KW-0325">Glycoprotein</keyword>
<comment type="caution">
    <text evidence="8">The sequence shown here is derived from an EMBL/GenBank/DDBJ whole genome shotgun (WGS) entry which is preliminary data.</text>
</comment>
<feature type="domain" description="Strictosidine synthase conserved region" evidence="7">
    <location>
        <begin position="158"/>
        <end position="242"/>
    </location>
</feature>
<keyword evidence="9" id="KW-1185">Reference proteome</keyword>
<feature type="signal peptide" evidence="6">
    <location>
        <begin position="1"/>
        <end position="24"/>
    </location>
</feature>
<dbReference type="OMA" id="KPKFGWQ"/>
<dbReference type="OrthoDB" id="5307922at2759"/>
<protein>
    <recommendedName>
        <fullName evidence="7">Strictosidine synthase conserved region domain-containing protein</fullName>
    </recommendedName>
</protein>
<evidence type="ECO:0000256" key="4">
    <source>
        <dbReference type="ARBA" id="ARBA00022729"/>
    </source>
</evidence>
<comment type="similarity">
    <text evidence="2">Belongs to the strictosidine synthase family.</text>
</comment>
<evidence type="ECO:0000259" key="7">
    <source>
        <dbReference type="Pfam" id="PF03088"/>
    </source>
</evidence>
<evidence type="ECO:0000313" key="8">
    <source>
        <dbReference type="EMBL" id="OAY47401.1"/>
    </source>
</evidence>
<accession>A0A2C9VNR6</accession>
<evidence type="ECO:0000313" key="9">
    <source>
        <dbReference type="Proteomes" id="UP000091857"/>
    </source>
</evidence>
<dbReference type="GO" id="GO:0016787">
    <property type="term" value="F:hydrolase activity"/>
    <property type="evidence" value="ECO:0000318"/>
    <property type="project" value="GO_Central"/>
</dbReference>
<dbReference type="STRING" id="3983.A0A2C9VNR6"/>
<dbReference type="PANTHER" id="PTHR10426">
    <property type="entry name" value="STRICTOSIDINE SYNTHASE-RELATED"/>
    <property type="match status" value="1"/>
</dbReference>
<dbReference type="Gramene" id="Manes.06G076800.1.v8.1">
    <property type="protein sequence ID" value="Manes.06G076800.1.v8.1.CDS"/>
    <property type="gene ID" value="Manes.06G076800.v8.1"/>
</dbReference>
<dbReference type="Pfam" id="PF20067">
    <property type="entry name" value="SSL_N"/>
    <property type="match status" value="1"/>
</dbReference>
<name>A0A2C9VNR6_MANES</name>
<gene>
    <name evidence="8" type="ORF">MANES_06G076800v8</name>
</gene>
<dbReference type="EMBL" id="CM004392">
    <property type="protein sequence ID" value="OAY47401.1"/>
    <property type="molecule type" value="Genomic_DNA"/>
</dbReference>
<evidence type="ECO:0000256" key="3">
    <source>
        <dbReference type="ARBA" id="ARBA00022554"/>
    </source>
</evidence>
<comment type="subcellular location">
    <subcellularLocation>
        <location evidence="1">Vacuole</location>
    </subcellularLocation>
</comment>
<dbReference type="Pfam" id="PF03088">
    <property type="entry name" value="Str_synth"/>
    <property type="match status" value="1"/>
</dbReference>
<dbReference type="PANTHER" id="PTHR10426:SF86">
    <property type="entry name" value="PROTEIN STRICTOSIDINE SYNTHASE-LIKE 10-LIKE"/>
    <property type="match status" value="1"/>
</dbReference>